<dbReference type="SUPFAM" id="SSF53822">
    <property type="entry name" value="Periplasmic binding protein-like I"/>
    <property type="match status" value="1"/>
</dbReference>
<dbReference type="InterPro" id="IPR051010">
    <property type="entry name" value="BCAA_transport"/>
</dbReference>
<keyword evidence="1" id="KW-0732">Signal</keyword>
<dbReference type="AlphaFoldDB" id="A0A6J7FGB2"/>
<organism evidence="3">
    <name type="scientific">freshwater metagenome</name>
    <dbReference type="NCBI Taxonomy" id="449393"/>
    <lineage>
        <taxon>unclassified sequences</taxon>
        <taxon>metagenomes</taxon>
        <taxon>ecological metagenomes</taxon>
    </lineage>
</organism>
<feature type="domain" description="Leucine-binding protein" evidence="2">
    <location>
        <begin position="56"/>
        <end position="423"/>
    </location>
</feature>
<evidence type="ECO:0000256" key="1">
    <source>
        <dbReference type="ARBA" id="ARBA00022729"/>
    </source>
</evidence>
<sequence>MGGNVTGTTTKRMRARWSALAVGMVLVVGVSATGAGAQSSSKEKPTATDIGITAKEIRVAVIADVETPLAPGLFQGSVYGVQGWAKYVNKKGGLAGRKVVVDFIDSKLNASDTRNAFIKACQEDFVVIGASALFVNNVSDIESCVNQAGVAAGLPDFAVVTTELDQQCSPTTISVNPPQIICSTKDDSPQTYQANAGRAAYYQKKFGKNLHGVYLYASDIKAANNANRATMTGMQEEGIKADQEFDVSSRAPQSAYTPIVQAMKEKGSNYAQSGAAQNSTVALRKEAKLQGLQGVKVWDCTLQCYDKKFIEQGGADVEGQFVALLFLPFDETKTNTMLADFIKYTGKDKADGFGIQAWASGLLFAEAVNATVDQSGVNGVNREAIFTEIAKINEFDAGGMLGKTNVADKETTPCYALVQVKGGEFKRVWPTKAGTFDCKASNVVQLKLDLLSR</sequence>
<dbReference type="PANTHER" id="PTHR30483">
    <property type="entry name" value="LEUCINE-SPECIFIC-BINDING PROTEIN"/>
    <property type="match status" value="1"/>
</dbReference>
<dbReference type="EMBL" id="CAFBMM010000001">
    <property type="protein sequence ID" value="CAB4894281.1"/>
    <property type="molecule type" value="Genomic_DNA"/>
</dbReference>
<dbReference type="Gene3D" id="3.40.50.2300">
    <property type="match status" value="2"/>
</dbReference>
<dbReference type="InterPro" id="IPR028081">
    <property type="entry name" value="Leu-bd"/>
</dbReference>
<reference evidence="3" key="1">
    <citation type="submission" date="2020-05" db="EMBL/GenBank/DDBJ databases">
        <authorList>
            <person name="Chiriac C."/>
            <person name="Salcher M."/>
            <person name="Ghai R."/>
            <person name="Kavagutti S V."/>
        </authorList>
    </citation>
    <scope>NUCLEOTIDE SEQUENCE</scope>
</reference>
<proteinExistence type="predicted"/>
<dbReference type="Pfam" id="PF13458">
    <property type="entry name" value="Peripla_BP_6"/>
    <property type="match status" value="1"/>
</dbReference>
<dbReference type="InterPro" id="IPR028082">
    <property type="entry name" value="Peripla_BP_I"/>
</dbReference>
<gene>
    <name evidence="3" type="ORF">UFOPK3605_00102</name>
</gene>
<protein>
    <submittedName>
        <fullName evidence="3">Unannotated protein</fullName>
    </submittedName>
</protein>
<evidence type="ECO:0000313" key="3">
    <source>
        <dbReference type="EMBL" id="CAB4894281.1"/>
    </source>
</evidence>
<evidence type="ECO:0000259" key="2">
    <source>
        <dbReference type="Pfam" id="PF13458"/>
    </source>
</evidence>
<name>A0A6J7FGB2_9ZZZZ</name>
<accession>A0A6J7FGB2</accession>